<proteinExistence type="predicted"/>
<protein>
    <recommendedName>
        <fullName evidence="2">Disease resistance R13L4/SHOC-2-like LRR domain-containing protein</fullName>
    </recommendedName>
</protein>
<name>A0AAV9LR53_9SOLN</name>
<evidence type="ECO:0000259" key="2">
    <source>
        <dbReference type="Pfam" id="PF23598"/>
    </source>
</evidence>
<accession>A0AAV9LR53</accession>
<dbReference type="Proteomes" id="UP001311915">
    <property type="component" value="Unassembled WGS sequence"/>
</dbReference>
<evidence type="ECO:0000313" key="3">
    <source>
        <dbReference type="EMBL" id="KAK4728191.1"/>
    </source>
</evidence>
<dbReference type="SUPFAM" id="SSF52058">
    <property type="entry name" value="L domain-like"/>
    <property type="match status" value="1"/>
</dbReference>
<dbReference type="InterPro" id="IPR055414">
    <property type="entry name" value="LRR_R13L4/SHOC2-like"/>
</dbReference>
<evidence type="ECO:0000313" key="4">
    <source>
        <dbReference type="Proteomes" id="UP001311915"/>
    </source>
</evidence>
<keyword evidence="1" id="KW-0677">Repeat</keyword>
<dbReference type="InterPro" id="IPR032675">
    <property type="entry name" value="LRR_dom_sf"/>
</dbReference>
<dbReference type="AlphaFoldDB" id="A0AAV9LR53"/>
<dbReference type="PANTHER" id="PTHR47186">
    <property type="entry name" value="LEUCINE-RICH REPEAT-CONTAINING PROTEIN 57"/>
    <property type="match status" value="1"/>
</dbReference>
<sequence>MSVEFAERVCFASPSLLQKFVSLRVINLRNLLLKQLPSSIGDLVHLRYWNLSGNIRIHTLPKQLCKLQNLQTFDLHGCQLLSCLPKQTSKLGSLRNLLLDGCNSLTFMPPRIGSLTCLKTLSGFAVGRKKGYQLCELRNLNLYGSIEITHLERVKNDTEAKEANLFTKANLHSLIMI</sequence>
<dbReference type="Gene3D" id="3.80.10.10">
    <property type="entry name" value="Ribonuclease Inhibitor"/>
    <property type="match status" value="1"/>
</dbReference>
<feature type="domain" description="Disease resistance R13L4/SHOC-2-like LRR" evidence="2">
    <location>
        <begin position="16"/>
        <end position="150"/>
    </location>
</feature>
<evidence type="ECO:0000256" key="1">
    <source>
        <dbReference type="ARBA" id="ARBA00022737"/>
    </source>
</evidence>
<reference evidence="3 4" key="1">
    <citation type="submission" date="2023-10" db="EMBL/GenBank/DDBJ databases">
        <title>Genome-Wide Identification Analysis in wild type Solanum Pinnatisectum Reveals Some Genes Defensing Phytophthora Infestans.</title>
        <authorList>
            <person name="Sun C."/>
        </authorList>
    </citation>
    <scope>NUCLEOTIDE SEQUENCE [LARGE SCALE GENOMIC DNA]</scope>
    <source>
        <strain evidence="3">LQN</strain>
        <tissue evidence="3">Leaf</tissue>
    </source>
</reference>
<keyword evidence="4" id="KW-1185">Reference proteome</keyword>
<comment type="caution">
    <text evidence="3">The sequence shown here is derived from an EMBL/GenBank/DDBJ whole genome shotgun (WGS) entry which is preliminary data.</text>
</comment>
<dbReference type="Pfam" id="PF23598">
    <property type="entry name" value="LRR_14"/>
    <property type="match status" value="1"/>
</dbReference>
<dbReference type="EMBL" id="JAWPEI010000004">
    <property type="protein sequence ID" value="KAK4728191.1"/>
    <property type="molecule type" value="Genomic_DNA"/>
</dbReference>
<organism evidence="3 4">
    <name type="scientific">Solanum pinnatisectum</name>
    <name type="common">tansyleaf nightshade</name>
    <dbReference type="NCBI Taxonomy" id="50273"/>
    <lineage>
        <taxon>Eukaryota</taxon>
        <taxon>Viridiplantae</taxon>
        <taxon>Streptophyta</taxon>
        <taxon>Embryophyta</taxon>
        <taxon>Tracheophyta</taxon>
        <taxon>Spermatophyta</taxon>
        <taxon>Magnoliopsida</taxon>
        <taxon>eudicotyledons</taxon>
        <taxon>Gunneridae</taxon>
        <taxon>Pentapetalae</taxon>
        <taxon>asterids</taxon>
        <taxon>lamiids</taxon>
        <taxon>Solanales</taxon>
        <taxon>Solanaceae</taxon>
        <taxon>Solanoideae</taxon>
        <taxon>Solaneae</taxon>
        <taxon>Solanum</taxon>
    </lineage>
</organism>
<dbReference type="PANTHER" id="PTHR47186:SF13">
    <property type="entry name" value="DISEASE RESISTANCE PROTEIN RGA3"/>
    <property type="match status" value="1"/>
</dbReference>
<gene>
    <name evidence="3" type="ORF">R3W88_021179</name>
</gene>